<keyword evidence="4 9" id="KW-0812">Transmembrane</keyword>
<reference evidence="10" key="1">
    <citation type="submission" date="2019-03" db="EMBL/GenBank/DDBJ databases">
        <authorList>
            <person name="Hao L."/>
        </authorList>
    </citation>
    <scope>NUCLEOTIDE SEQUENCE</scope>
</reference>
<dbReference type="CDD" id="cd06582">
    <property type="entry name" value="TM_PBP1_LivH_like"/>
    <property type="match status" value="1"/>
</dbReference>
<feature type="transmembrane region" description="Helical" evidence="9">
    <location>
        <begin position="49"/>
        <end position="81"/>
    </location>
</feature>
<dbReference type="GO" id="GO:0006865">
    <property type="term" value="P:amino acid transport"/>
    <property type="evidence" value="ECO:0007669"/>
    <property type="project" value="UniProtKB-KW"/>
</dbReference>
<dbReference type="AlphaFoldDB" id="A0A485M4E9"/>
<comment type="similarity">
    <text evidence="8">Belongs to the binding-protein-dependent transport system permease family. LivHM subfamily.</text>
</comment>
<dbReference type="EMBL" id="CAADRM010000140">
    <property type="protein sequence ID" value="VFU17858.1"/>
    <property type="molecule type" value="Genomic_DNA"/>
</dbReference>
<keyword evidence="5" id="KW-0029">Amino-acid transport</keyword>
<protein>
    <submittedName>
        <fullName evidence="10">Branched-chain amino acid ABC transporter permease</fullName>
    </submittedName>
</protein>
<name>A0A485M4E9_9ZZZZ</name>
<dbReference type="GO" id="GO:0005886">
    <property type="term" value="C:plasma membrane"/>
    <property type="evidence" value="ECO:0007669"/>
    <property type="project" value="UniProtKB-SubCell"/>
</dbReference>
<feature type="transmembrane region" description="Helical" evidence="9">
    <location>
        <begin position="93"/>
        <end position="116"/>
    </location>
</feature>
<proteinExistence type="inferred from homology"/>
<dbReference type="PANTHER" id="PTHR11795:SF442">
    <property type="entry name" value="ABC TRANSPORTER ATP-BINDING PROTEIN"/>
    <property type="match status" value="1"/>
</dbReference>
<evidence type="ECO:0000256" key="9">
    <source>
        <dbReference type="SAM" id="Phobius"/>
    </source>
</evidence>
<dbReference type="PANTHER" id="PTHR11795">
    <property type="entry name" value="BRANCHED-CHAIN AMINO ACID TRANSPORT SYSTEM PERMEASE PROTEIN LIVH"/>
    <property type="match status" value="1"/>
</dbReference>
<feature type="transmembrane region" description="Helical" evidence="9">
    <location>
        <begin position="21"/>
        <end position="43"/>
    </location>
</feature>
<dbReference type="Pfam" id="PF02653">
    <property type="entry name" value="BPD_transp_2"/>
    <property type="match status" value="1"/>
</dbReference>
<dbReference type="GO" id="GO:0022857">
    <property type="term" value="F:transmembrane transporter activity"/>
    <property type="evidence" value="ECO:0007669"/>
    <property type="project" value="InterPro"/>
</dbReference>
<keyword evidence="6 9" id="KW-1133">Transmembrane helix</keyword>
<keyword evidence="3" id="KW-1003">Cell membrane</keyword>
<sequence>MEINASLLASLVISGMARGMIYFLLSCGLTIIFGVMGVVNFAHGAFYMLAFYITFTVANALGFWSSLIIAPIVMILIGAVVERGLFQRVYKAGHVFQLLLSVGIIHVISDIVRLLWGLDPKNGNIPDLLMGCFDIFGMVISKYNIFIIGISSVIAVVLITILYKSKAGSIIRACVYDEEMTRGLGINVSGVFSLVFMAGIGMAAVAAAIAYPITSGTLGMDAQMIIIAFCVTIIGGVGSIGGALVAGLVIAVVESLGILVLPQYADTFIYLIVVAVLFFRPQGIFSIE</sequence>
<feature type="transmembrane region" description="Helical" evidence="9">
    <location>
        <begin position="184"/>
        <end position="213"/>
    </location>
</feature>
<evidence type="ECO:0000256" key="5">
    <source>
        <dbReference type="ARBA" id="ARBA00022970"/>
    </source>
</evidence>
<evidence type="ECO:0000256" key="7">
    <source>
        <dbReference type="ARBA" id="ARBA00023136"/>
    </source>
</evidence>
<keyword evidence="2" id="KW-0813">Transport</keyword>
<evidence type="ECO:0000313" key="10">
    <source>
        <dbReference type="EMBL" id="VFU17858.1"/>
    </source>
</evidence>
<evidence type="ECO:0000256" key="1">
    <source>
        <dbReference type="ARBA" id="ARBA00004651"/>
    </source>
</evidence>
<evidence type="ECO:0000256" key="6">
    <source>
        <dbReference type="ARBA" id="ARBA00022989"/>
    </source>
</evidence>
<dbReference type="InterPro" id="IPR001851">
    <property type="entry name" value="ABC_transp_permease"/>
</dbReference>
<evidence type="ECO:0000256" key="2">
    <source>
        <dbReference type="ARBA" id="ARBA00022448"/>
    </source>
</evidence>
<evidence type="ECO:0000256" key="8">
    <source>
        <dbReference type="ARBA" id="ARBA00037998"/>
    </source>
</evidence>
<comment type="subcellular location">
    <subcellularLocation>
        <location evidence="1">Cell membrane</location>
        <topology evidence="1">Multi-pass membrane protein</topology>
    </subcellularLocation>
</comment>
<evidence type="ECO:0000256" key="3">
    <source>
        <dbReference type="ARBA" id="ARBA00022475"/>
    </source>
</evidence>
<gene>
    <name evidence="10" type="ORF">SCFA_730007</name>
</gene>
<dbReference type="InterPro" id="IPR052157">
    <property type="entry name" value="BCAA_transport_permease"/>
</dbReference>
<accession>A0A485M4E9</accession>
<evidence type="ECO:0000256" key="4">
    <source>
        <dbReference type="ARBA" id="ARBA00022692"/>
    </source>
</evidence>
<keyword evidence="7 9" id="KW-0472">Membrane</keyword>
<feature type="transmembrane region" description="Helical" evidence="9">
    <location>
        <begin position="258"/>
        <end position="279"/>
    </location>
</feature>
<feature type="transmembrane region" description="Helical" evidence="9">
    <location>
        <begin position="143"/>
        <end position="163"/>
    </location>
</feature>
<organism evidence="10">
    <name type="scientific">anaerobic digester metagenome</name>
    <dbReference type="NCBI Taxonomy" id="1263854"/>
    <lineage>
        <taxon>unclassified sequences</taxon>
        <taxon>metagenomes</taxon>
        <taxon>ecological metagenomes</taxon>
    </lineage>
</organism>
<feature type="transmembrane region" description="Helical" evidence="9">
    <location>
        <begin position="225"/>
        <end position="251"/>
    </location>
</feature>